<keyword evidence="3" id="KW-1185">Reference proteome</keyword>
<dbReference type="EMBL" id="GL890965">
    <property type="protein sequence ID" value="EGJ29938.1"/>
    <property type="molecule type" value="Genomic_DNA"/>
</dbReference>
<evidence type="ECO:0000313" key="2">
    <source>
        <dbReference type="EMBL" id="EGJ32746.1"/>
    </source>
</evidence>
<sequence>MEGQPLNQKCIKTFLETRHMRTAGLAGIVWVASVRPENPLRVEAVAMKHQTKS</sequence>
<organism evidence="2 3">
    <name type="scientific">Moorena producens 3L</name>
    <dbReference type="NCBI Taxonomy" id="489825"/>
    <lineage>
        <taxon>Bacteria</taxon>
        <taxon>Bacillati</taxon>
        <taxon>Cyanobacteriota</taxon>
        <taxon>Cyanophyceae</taxon>
        <taxon>Coleofasciculales</taxon>
        <taxon>Coleofasciculaceae</taxon>
        <taxon>Moorena</taxon>
    </lineage>
</organism>
<dbReference type="HOGENOM" id="CLU_3063569_0_0_3"/>
<name>F4XRN0_9CYAN</name>
<proteinExistence type="predicted"/>
<reference evidence="3" key="1">
    <citation type="journal article" date="2011" name="Proc. Natl. Acad. Sci. U.S.A.">
        <title>Genomic insights into the physiology and ecology of the marine filamentous cyanobacterium Lyngbya majuscula.</title>
        <authorList>
            <person name="Jones A.C."/>
            <person name="Monroe E.A."/>
            <person name="Podell S."/>
            <person name="Hess W.R."/>
            <person name="Klages S."/>
            <person name="Esquenazi E."/>
            <person name="Niessen S."/>
            <person name="Hoover H."/>
            <person name="Rothmann M."/>
            <person name="Lasken R.S."/>
            <person name="Yates J.R.III."/>
            <person name="Reinhardt R."/>
            <person name="Kube M."/>
            <person name="Burkart M.D."/>
            <person name="Allen E.E."/>
            <person name="Dorrestein P.C."/>
            <person name="Gerwick W.H."/>
            <person name="Gerwick L."/>
        </authorList>
    </citation>
    <scope>NUCLEOTIDE SEQUENCE [LARGE SCALE GENOMIC DNA]</scope>
    <source>
        <strain evidence="3">3L</strain>
    </source>
</reference>
<dbReference type="Proteomes" id="UP000003959">
    <property type="component" value="Unassembled WGS sequence"/>
</dbReference>
<evidence type="ECO:0000313" key="1">
    <source>
        <dbReference type="EMBL" id="EGJ29938.1"/>
    </source>
</evidence>
<gene>
    <name evidence="2" type="ORF">LYNGBM3L_02430</name>
    <name evidence="1" type="ORF">LYNGBM3L_58780</name>
</gene>
<evidence type="ECO:0000313" key="3">
    <source>
        <dbReference type="Proteomes" id="UP000003959"/>
    </source>
</evidence>
<reference evidence="2" key="2">
    <citation type="journal article" date="2011" name="Proc. Natl. Acad. Sci. U.S.A.">
        <title>Genomic insights into the physiology and ecology of the marine filamentous cyanobacterium Lyngbya majuscula.</title>
        <authorList>
            <person name="Jones A.C."/>
            <person name="Monroe E.A."/>
            <person name="Podell S."/>
            <person name="Hess W.R."/>
            <person name="Klages S."/>
            <person name="Esquenazi E."/>
            <person name="Niessen S."/>
            <person name="Hoover H."/>
            <person name="Rothmann M."/>
            <person name="Lasken R.S."/>
            <person name="Yates J.R.III."/>
            <person name="Reinhardt R."/>
            <person name="Kube M."/>
            <person name="Burkart M.D."/>
            <person name="Allen E.E."/>
            <person name="Dorrestein P.C."/>
            <person name="Gerwick W.H."/>
            <person name="Gerwick L."/>
        </authorList>
    </citation>
    <scope>NUCLEOTIDE SEQUENCE</scope>
    <source>
        <strain evidence="2">3L</strain>
    </source>
</reference>
<accession>F4XRN0</accession>
<protein>
    <submittedName>
        <fullName evidence="2">Uncharacterized protein</fullName>
    </submittedName>
</protein>
<dbReference type="AlphaFoldDB" id="F4XRN0"/>
<dbReference type="EMBL" id="GL890905">
    <property type="protein sequence ID" value="EGJ32746.1"/>
    <property type="molecule type" value="Genomic_DNA"/>
</dbReference>